<reference evidence="2" key="2">
    <citation type="journal article" date="2023" name="Microbiol Resour">
        <title>Decontamination and Annotation of the Draft Genome Sequence of the Oomycete Lagenidium giganteum ARSEF 373.</title>
        <authorList>
            <person name="Morgan W.R."/>
            <person name="Tartar A."/>
        </authorList>
    </citation>
    <scope>NUCLEOTIDE SEQUENCE</scope>
    <source>
        <strain evidence="2">ARSEF 373</strain>
    </source>
</reference>
<keyword evidence="4" id="KW-1185">Reference proteome</keyword>
<name>A0AAV2Z974_9STRA</name>
<comment type="caution">
    <text evidence="2">The sequence shown here is derived from an EMBL/GenBank/DDBJ whole genome shotgun (WGS) entry which is preliminary data.</text>
</comment>
<dbReference type="EMBL" id="DAKRPA010000052">
    <property type="protein sequence ID" value="DBA01175.1"/>
    <property type="molecule type" value="Genomic_DNA"/>
</dbReference>
<evidence type="ECO:0000256" key="1">
    <source>
        <dbReference type="SAM" id="MobiDB-lite"/>
    </source>
</evidence>
<organism evidence="2 4">
    <name type="scientific">Lagenidium giganteum</name>
    <dbReference type="NCBI Taxonomy" id="4803"/>
    <lineage>
        <taxon>Eukaryota</taxon>
        <taxon>Sar</taxon>
        <taxon>Stramenopiles</taxon>
        <taxon>Oomycota</taxon>
        <taxon>Peronosporomycetes</taxon>
        <taxon>Pythiales</taxon>
        <taxon>Pythiaceae</taxon>
    </lineage>
</organism>
<dbReference type="AlphaFoldDB" id="A0AAV2Z974"/>
<evidence type="ECO:0000313" key="3">
    <source>
        <dbReference type="EMBL" id="DBA01176.1"/>
    </source>
</evidence>
<feature type="compositionally biased region" description="Low complexity" evidence="1">
    <location>
        <begin position="23"/>
        <end position="33"/>
    </location>
</feature>
<accession>A0AAV2Z974</accession>
<feature type="region of interest" description="Disordered" evidence="1">
    <location>
        <begin position="1"/>
        <end position="37"/>
    </location>
</feature>
<evidence type="ECO:0000313" key="4">
    <source>
        <dbReference type="Proteomes" id="UP001146120"/>
    </source>
</evidence>
<evidence type="ECO:0000313" key="2">
    <source>
        <dbReference type="EMBL" id="DBA01175.1"/>
    </source>
</evidence>
<gene>
    <name evidence="2" type="ORF">N0F65_002310</name>
    <name evidence="3" type="ORF">N0F65_002311</name>
</gene>
<reference evidence="2" key="1">
    <citation type="submission" date="2022-11" db="EMBL/GenBank/DDBJ databases">
        <authorList>
            <person name="Morgan W.R."/>
            <person name="Tartar A."/>
        </authorList>
    </citation>
    <scope>NUCLEOTIDE SEQUENCE</scope>
    <source>
        <strain evidence="2">ARSEF 373</strain>
    </source>
</reference>
<protein>
    <submittedName>
        <fullName evidence="2">Uncharacterized protein</fullName>
    </submittedName>
</protein>
<dbReference type="Proteomes" id="UP001146120">
    <property type="component" value="Unassembled WGS sequence"/>
</dbReference>
<dbReference type="EMBL" id="DAKRPA010000052">
    <property type="protein sequence ID" value="DBA01176.1"/>
    <property type="molecule type" value="Genomic_DNA"/>
</dbReference>
<sequence>MNAAASASKGALSTSSPAHGYIPPTTSSSTAPSNLQVPTKMLSTMTMQPKPLATLSAVDDVPQRFTERTRVLSFLKRIDTVHIHEH</sequence>
<proteinExistence type="predicted"/>